<dbReference type="EMBL" id="LAKD02000013">
    <property type="protein sequence ID" value="OPF82348.1"/>
    <property type="molecule type" value="Genomic_DNA"/>
</dbReference>
<evidence type="ECO:0000313" key="2">
    <source>
        <dbReference type="Proteomes" id="UP000033615"/>
    </source>
</evidence>
<evidence type="ECO:0000313" key="1">
    <source>
        <dbReference type="EMBL" id="OPF82348.1"/>
    </source>
</evidence>
<protein>
    <submittedName>
        <fullName evidence="1">DUF2191 domain-containing protein</fullName>
    </submittedName>
</protein>
<name>A0A1V4D9K5_9ACTN</name>
<keyword evidence="2" id="KW-1185">Reference proteome</keyword>
<dbReference type="OrthoDB" id="4563074at2"/>
<dbReference type="Proteomes" id="UP000033615">
    <property type="component" value="Unassembled WGS sequence"/>
</dbReference>
<dbReference type="AlphaFoldDB" id="A0A1V4D9K5"/>
<sequence>MSRTMIDLDDEMVEHAMRLYGVKTKAKAVRMAMEEAVKRRLRQEGIDAIKSGDLDLTYDSRTETDSRNVA</sequence>
<proteinExistence type="predicted"/>
<accession>A0A1V4D9K5</accession>
<dbReference type="Pfam" id="PF09957">
    <property type="entry name" value="VapB_antitoxin"/>
    <property type="match status" value="1"/>
</dbReference>
<dbReference type="InterPro" id="IPR019239">
    <property type="entry name" value="VapB_antitoxin"/>
</dbReference>
<gene>
    <name evidence="1" type="ORF">VT50_0207280</name>
</gene>
<dbReference type="RefSeq" id="WP_046085607.1">
    <property type="nucleotide sequence ID" value="NZ_LAKD02000013.1"/>
</dbReference>
<organism evidence="1 2">
    <name type="scientific">Streptomyces antioxidans</name>
    <dbReference type="NCBI Taxonomy" id="1507734"/>
    <lineage>
        <taxon>Bacteria</taxon>
        <taxon>Bacillati</taxon>
        <taxon>Actinomycetota</taxon>
        <taxon>Actinomycetes</taxon>
        <taxon>Kitasatosporales</taxon>
        <taxon>Streptomycetaceae</taxon>
        <taxon>Streptomyces</taxon>
    </lineage>
</organism>
<reference evidence="1" key="1">
    <citation type="submission" date="2016-12" db="EMBL/GenBank/DDBJ databases">
        <title>Genome sequence of Streptomyces antioxidans MUSC 164.</title>
        <authorList>
            <person name="Lee L.-H."/>
            <person name="Ser H.-L."/>
        </authorList>
    </citation>
    <scope>NUCLEOTIDE SEQUENCE [LARGE SCALE GENOMIC DNA]</scope>
    <source>
        <strain evidence="1">MUSC 164</strain>
    </source>
</reference>
<comment type="caution">
    <text evidence="1">The sequence shown here is derived from an EMBL/GenBank/DDBJ whole genome shotgun (WGS) entry which is preliminary data.</text>
</comment>